<organism evidence="1">
    <name type="scientific">Mimiviridae sp. ChoanoV1</name>
    <dbReference type="NCBI Taxonomy" id="2596887"/>
    <lineage>
        <taxon>Viruses</taxon>
        <taxon>Varidnaviria</taxon>
        <taxon>Bamfordvirae</taxon>
        <taxon>Nucleocytoviricota</taxon>
        <taxon>Megaviricetes</taxon>
        <taxon>Imitervirales</taxon>
        <taxon>Schizomimiviridae</taxon>
    </lineage>
</organism>
<accession>A0A5B8HXR9</accession>
<gene>
    <name evidence="1" type="ORF">2_92</name>
</gene>
<sequence>MRLFHTNNQILLDRINNLNQKITNSDIIHKSINNSNRLNNGNRLNNNNRLNSSNLVNIEIPNWENKVNNHMNYKNGNPLMYPEKQKELYNDL</sequence>
<proteinExistence type="predicted"/>
<dbReference type="EMBL" id="MK250086">
    <property type="protein sequence ID" value="QDY52020.1"/>
    <property type="molecule type" value="Genomic_DNA"/>
</dbReference>
<protein>
    <submittedName>
        <fullName evidence="1">Uncharacterized protein</fullName>
    </submittedName>
</protein>
<reference evidence="1" key="1">
    <citation type="submission" date="2018-11" db="EMBL/GenBank/DDBJ databases">
        <title>A distinct lineage of giant viruses engineers rhodopsin photosystems in predatory marine eukaryotes.</title>
        <authorList>
            <person name="Needham D.M."/>
            <person name="Yoshizawa S."/>
            <person name="Hosaka T."/>
            <person name="Poirier C."/>
            <person name="Choi C.-J."/>
            <person name="Hehenberger E."/>
            <person name="Irwin N.A.T."/>
            <person name="Wilken S."/>
            <person name="Yung C.-M."/>
            <person name="Bachy C."/>
            <person name="Kurihara R."/>
            <person name="Nakajima Y."/>
            <person name="Kojima K."/>
            <person name="Kimura-Someya T."/>
            <person name="Leonard G."/>
            <person name="Malmstrom R.R."/>
            <person name="Mende D."/>
            <person name="Olson D.K."/>
            <person name="Sudo Y."/>
            <person name="Sudek S."/>
            <person name="Richards T.A."/>
            <person name="DeLong E.F."/>
            <person name="Keeling P.J."/>
            <person name="Santoro A.E."/>
            <person name="Shirouzu M."/>
            <person name="Iwasaki W."/>
            <person name="Worden A.Z."/>
        </authorList>
    </citation>
    <scope>NUCLEOTIDE SEQUENCE</scope>
</reference>
<name>A0A5B8HXR9_9VIRU</name>
<evidence type="ECO:0000313" key="1">
    <source>
        <dbReference type="EMBL" id="QDY52020.1"/>
    </source>
</evidence>